<feature type="domain" description="Cyclic nucleotide-binding" evidence="2">
    <location>
        <begin position="220"/>
        <end position="316"/>
    </location>
</feature>
<evidence type="ECO:0000256" key="1">
    <source>
        <dbReference type="SAM" id="MobiDB-lite"/>
    </source>
</evidence>
<dbReference type="CDD" id="cd00038">
    <property type="entry name" value="CAP_ED"/>
    <property type="match status" value="1"/>
</dbReference>
<evidence type="ECO:0000313" key="4">
    <source>
        <dbReference type="Proteomes" id="UP000604475"/>
    </source>
</evidence>
<dbReference type="SUPFAM" id="SSF51206">
    <property type="entry name" value="cAMP-binding domain-like"/>
    <property type="match status" value="1"/>
</dbReference>
<dbReference type="Proteomes" id="UP000604475">
    <property type="component" value="Unassembled WGS sequence"/>
</dbReference>
<dbReference type="Pfam" id="PF00027">
    <property type="entry name" value="cNMP_binding"/>
    <property type="match status" value="1"/>
</dbReference>
<dbReference type="InterPro" id="IPR018488">
    <property type="entry name" value="cNMP-bd_CS"/>
</dbReference>
<name>A0A937RR51_9ACTN</name>
<comment type="caution">
    <text evidence="3">The sequence shown here is derived from an EMBL/GenBank/DDBJ whole genome shotgun (WGS) entry which is preliminary data.</text>
</comment>
<proteinExistence type="predicted"/>
<dbReference type="AlphaFoldDB" id="A0A937RR51"/>
<dbReference type="Gene3D" id="2.60.120.10">
    <property type="entry name" value="Jelly Rolls"/>
    <property type="match status" value="1"/>
</dbReference>
<accession>A0A937RR51</accession>
<organism evidence="3 4">
    <name type="scientific">Frankia nepalensis</name>
    <dbReference type="NCBI Taxonomy" id="1836974"/>
    <lineage>
        <taxon>Bacteria</taxon>
        <taxon>Bacillati</taxon>
        <taxon>Actinomycetota</taxon>
        <taxon>Actinomycetes</taxon>
        <taxon>Frankiales</taxon>
        <taxon>Frankiaceae</taxon>
        <taxon>Frankia</taxon>
    </lineage>
</organism>
<keyword evidence="4" id="KW-1185">Reference proteome</keyword>
<dbReference type="PROSITE" id="PS50042">
    <property type="entry name" value="CNMP_BINDING_3"/>
    <property type="match status" value="1"/>
</dbReference>
<dbReference type="EMBL" id="JAEACQ010000381">
    <property type="protein sequence ID" value="MBL7633379.1"/>
    <property type="molecule type" value="Genomic_DNA"/>
</dbReference>
<feature type="region of interest" description="Disordered" evidence="1">
    <location>
        <begin position="330"/>
        <end position="358"/>
    </location>
</feature>
<dbReference type="PROSITE" id="PS00888">
    <property type="entry name" value="CNMP_BINDING_1"/>
    <property type="match status" value="1"/>
</dbReference>
<gene>
    <name evidence="3" type="ORF">I7412_40750</name>
</gene>
<dbReference type="InterPro" id="IPR000595">
    <property type="entry name" value="cNMP-bd_dom"/>
</dbReference>
<dbReference type="PROSITE" id="PS00889">
    <property type="entry name" value="CNMP_BINDING_2"/>
    <property type="match status" value="1"/>
</dbReference>
<dbReference type="InterPro" id="IPR018490">
    <property type="entry name" value="cNMP-bd_dom_sf"/>
</dbReference>
<dbReference type="InterPro" id="IPR014710">
    <property type="entry name" value="RmlC-like_jellyroll"/>
</dbReference>
<protein>
    <submittedName>
        <fullName evidence="3">Cyclic nucleotide-binding domain-containing protein</fullName>
    </submittedName>
</protein>
<evidence type="ECO:0000259" key="2">
    <source>
        <dbReference type="PROSITE" id="PS50042"/>
    </source>
</evidence>
<reference evidence="3" key="1">
    <citation type="submission" date="2020-12" db="EMBL/GenBank/DDBJ databases">
        <title>Genomic characterization of non-nitrogen-fixing Frankia strains.</title>
        <authorList>
            <person name="Carlos-Shanley C."/>
            <person name="Guerra T."/>
            <person name="Hahn D."/>
        </authorList>
    </citation>
    <scope>NUCLEOTIDE SEQUENCE</scope>
    <source>
        <strain evidence="3">CN6</strain>
    </source>
</reference>
<dbReference type="SMART" id="SM00100">
    <property type="entry name" value="cNMP"/>
    <property type="match status" value="1"/>
</dbReference>
<sequence length="358" mass="37998">MGTRVVESSVMSLSWIPSEAIRGFGKLPFSLGVSHYDEPLPAQVDDVEALRRADRFRFANRLSAAATFGDDGEVLAFRYTGGAVTGATTVRLGGLGATFAGVAMPDLRAEPVVGDGWVRFTQTGGGRTALPLPRQTSRPPYFRLQSPVTWSTLSLTLFADGRAEYDLVGASAFPRHWVYDADGHLVLKSGITDWARWTSQPSWRHTPWGDEDSPALVVAAETALERELSHRIMRAGQRPQVDNLAAGTELVRQGTPGDALFLLLDGVLGVDVDGARIAEVGPGAIVGERSLLEGGLRTATLTALTAVRVARAGRDAVDLAALAELARGHRREEGNGASGGTGPRPAAIPAARRESVTA</sequence>
<evidence type="ECO:0000313" key="3">
    <source>
        <dbReference type="EMBL" id="MBL7633379.1"/>
    </source>
</evidence>